<evidence type="ECO:0000313" key="2">
    <source>
        <dbReference type="EMBL" id="PAU71353.1"/>
    </source>
</evidence>
<protein>
    <submittedName>
        <fullName evidence="2">Uncharacterized protein</fullName>
    </submittedName>
</protein>
<keyword evidence="3" id="KW-1185">Reference proteome</keyword>
<keyword evidence="1" id="KW-0472">Membrane</keyword>
<organism evidence="2 3">
    <name type="scientific">Vreelandella alkaliphila</name>
    <dbReference type="NCBI Taxonomy" id="272774"/>
    <lineage>
        <taxon>Bacteria</taxon>
        <taxon>Pseudomonadati</taxon>
        <taxon>Pseudomonadota</taxon>
        <taxon>Gammaproteobacteria</taxon>
        <taxon>Oceanospirillales</taxon>
        <taxon>Halomonadaceae</taxon>
        <taxon>Vreelandella</taxon>
    </lineage>
</organism>
<keyword evidence="1" id="KW-0812">Transmembrane</keyword>
<reference evidence="2 3" key="1">
    <citation type="submission" date="2017-08" db="EMBL/GenBank/DDBJ databases">
        <title>Halomonas binhaiensis sp. nov., isolated from saline alkaline soil.</title>
        <authorList>
            <person name="Wang D."/>
            <person name="Zhang G."/>
        </authorList>
    </citation>
    <scope>NUCLEOTIDE SEQUENCE [LARGE SCALE GENOMIC DNA]</scope>
    <source>
        <strain evidence="2 3">WN018</strain>
    </source>
</reference>
<name>A0ABX4HG38_9GAMM</name>
<comment type="caution">
    <text evidence="2">The sequence shown here is derived from an EMBL/GenBank/DDBJ whole genome shotgun (WGS) entry which is preliminary data.</text>
</comment>
<feature type="transmembrane region" description="Helical" evidence="1">
    <location>
        <begin position="31"/>
        <end position="53"/>
    </location>
</feature>
<proteinExistence type="predicted"/>
<accession>A0ABX4HG38</accession>
<gene>
    <name evidence="2" type="ORF">CK497_11680</name>
</gene>
<sequence>MKFNMNLNLRFSMGSKKESRKKPRDRSFEEGVGIASWLNNILISIQIVISVAFHEHLMSLPGVIMIV</sequence>
<evidence type="ECO:0000256" key="1">
    <source>
        <dbReference type="SAM" id="Phobius"/>
    </source>
</evidence>
<keyword evidence="1" id="KW-1133">Transmembrane helix</keyword>
<dbReference type="EMBL" id="NSKA01000004">
    <property type="protein sequence ID" value="PAU71353.1"/>
    <property type="molecule type" value="Genomic_DNA"/>
</dbReference>
<dbReference type="Proteomes" id="UP000218675">
    <property type="component" value="Unassembled WGS sequence"/>
</dbReference>
<evidence type="ECO:0000313" key="3">
    <source>
        <dbReference type="Proteomes" id="UP000218675"/>
    </source>
</evidence>